<evidence type="ECO:0000313" key="2">
    <source>
        <dbReference type="Proteomes" id="UP000238563"/>
    </source>
</evidence>
<protein>
    <submittedName>
        <fullName evidence="1">Uncharacterized protein</fullName>
    </submittedName>
</protein>
<keyword evidence="2" id="KW-1185">Reference proteome</keyword>
<name>A0A2S9JQ23_9HYPH</name>
<comment type="caution">
    <text evidence="1">The sequence shown here is derived from an EMBL/GenBank/DDBJ whole genome shotgun (WGS) entry which is preliminary data.</text>
</comment>
<proteinExistence type="predicted"/>
<sequence length="72" mass="8365">MESGCVWFVRRQKRLMRLVHEDEPQREIATGAMNYFELNIGNGKLSIERGIWNKFLADSNATHGHKHSHLMA</sequence>
<accession>A0A2S9JQ23</accession>
<gene>
    <name evidence="1" type="ORF">C5750_09200</name>
</gene>
<dbReference type="Proteomes" id="UP000238563">
    <property type="component" value="Unassembled WGS sequence"/>
</dbReference>
<evidence type="ECO:0000313" key="1">
    <source>
        <dbReference type="EMBL" id="PRD55330.1"/>
    </source>
</evidence>
<dbReference type="AlphaFoldDB" id="A0A2S9JQ23"/>
<dbReference type="EMBL" id="PVBT01000002">
    <property type="protein sequence ID" value="PRD55330.1"/>
    <property type="molecule type" value="Genomic_DNA"/>
</dbReference>
<reference evidence="1 2" key="1">
    <citation type="submission" date="2018-02" db="EMBL/GenBank/DDBJ databases">
        <title>The draft genome of Phyllobacterium myrsinacearum DSM5892.</title>
        <authorList>
            <person name="Li L."/>
            <person name="Liu L."/>
            <person name="Zhang X."/>
            <person name="Wang T."/>
        </authorList>
    </citation>
    <scope>NUCLEOTIDE SEQUENCE [LARGE SCALE GENOMIC DNA]</scope>
    <source>
        <strain evidence="1 2">DSM 5892</strain>
    </source>
</reference>
<organism evidence="1 2">
    <name type="scientific">Phyllobacterium myrsinacearum</name>
    <dbReference type="NCBI Taxonomy" id="28101"/>
    <lineage>
        <taxon>Bacteria</taxon>
        <taxon>Pseudomonadati</taxon>
        <taxon>Pseudomonadota</taxon>
        <taxon>Alphaproteobacteria</taxon>
        <taxon>Hyphomicrobiales</taxon>
        <taxon>Phyllobacteriaceae</taxon>
        <taxon>Phyllobacterium</taxon>
    </lineage>
</organism>